<dbReference type="OrthoDB" id="196858at2759"/>
<dbReference type="PANTHER" id="PTHR44040">
    <property type="entry name" value="RETINOBLASTOMA-BINDING PROTEIN 5"/>
    <property type="match status" value="1"/>
</dbReference>
<evidence type="ECO:0000313" key="8">
    <source>
        <dbReference type="Proteomes" id="UP001063166"/>
    </source>
</evidence>
<reference evidence="7" key="1">
    <citation type="submission" date="2022-07" db="EMBL/GenBank/DDBJ databases">
        <title>The genome of Lyophyllum shimeji provides insight into the initial evolution of ectomycorrhizal fungal genome.</title>
        <authorList>
            <person name="Kobayashi Y."/>
            <person name="Shibata T."/>
            <person name="Hirakawa H."/>
            <person name="Shigenobu S."/>
            <person name="Nishiyama T."/>
            <person name="Yamada A."/>
            <person name="Hasebe M."/>
            <person name="Kawaguchi M."/>
        </authorList>
    </citation>
    <scope>NUCLEOTIDE SEQUENCE</scope>
    <source>
        <strain evidence="7">AT787</strain>
    </source>
</reference>
<dbReference type="InterPro" id="IPR036322">
    <property type="entry name" value="WD40_repeat_dom_sf"/>
</dbReference>
<evidence type="ECO:0000256" key="3">
    <source>
        <dbReference type="ARBA" id="ARBA00022737"/>
    </source>
</evidence>
<evidence type="ECO:0000256" key="5">
    <source>
        <dbReference type="PROSITE-ProRule" id="PRU00221"/>
    </source>
</evidence>
<evidence type="ECO:0000256" key="6">
    <source>
        <dbReference type="SAM" id="MobiDB-lite"/>
    </source>
</evidence>
<dbReference type="PANTHER" id="PTHR44040:SF1">
    <property type="entry name" value="RETINOBLASTOMA-BINDING PROTEIN 5"/>
    <property type="match status" value="1"/>
</dbReference>
<dbReference type="SMART" id="SM00320">
    <property type="entry name" value="WD40"/>
    <property type="match status" value="7"/>
</dbReference>
<dbReference type="Gene3D" id="2.130.10.10">
    <property type="entry name" value="YVTN repeat-like/Quinoprotein amine dehydrogenase"/>
    <property type="match status" value="2"/>
</dbReference>
<comment type="caution">
    <text evidence="7">The sequence shown here is derived from an EMBL/GenBank/DDBJ whole genome shotgun (WGS) entry which is preliminary data.</text>
</comment>
<proteinExistence type="predicted"/>
<dbReference type="EMBL" id="BRPK01000001">
    <property type="protein sequence ID" value="GLB33391.1"/>
    <property type="molecule type" value="Genomic_DNA"/>
</dbReference>
<dbReference type="PROSITE" id="PS50294">
    <property type="entry name" value="WD_REPEATS_REGION"/>
    <property type="match status" value="1"/>
</dbReference>
<comment type="subcellular location">
    <subcellularLocation>
        <location evidence="1">Nucleus</location>
    </subcellularLocation>
</comment>
<dbReference type="Pfam" id="PF00400">
    <property type="entry name" value="WD40"/>
    <property type="match status" value="1"/>
</dbReference>
<keyword evidence="4" id="KW-0539">Nucleus</keyword>
<gene>
    <name evidence="7" type="primary">SWD1</name>
    <name evidence="7" type="ORF">LshimejAT787_0102750</name>
</gene>
<feature type="repeat" description="WD" evidence="5">
    <location>
        <begin position="60"/>
        <end position="95"/>
    </location>
</feature>
<dbReference type="Proteomes" id="UP001063166">
    <property type="component" value="Unassembled WGS sequence"/>
</dbReference>
<dbReference type="PROSITE" id="PS50082">
    <property type="entry name" value="WD_REPEATS_2"/>
    <property type="match status" value="1"/>
</dbReference>
<accession>A0A9P3PDE0</accession>
<keyword evidence="2 5" id="KW-0853">WD repeat</keyword>
<organism evidence="7 8">
    <name type="scientific">Lyophyllum shimeji</name>
    <name type="common">Hon-shimeji</name>
    <name type="synonym">Tricholoma shimeji</name>
    <dbReference type="NCBI Taxonomy" id="47721"/>
    <lineage>
        <taxon>Eukaryota</taxon>
        <taxon>Fungi</taxon>
        <taxon>Dikarya</taxon>
        <taxon>Basidiomycota</taxon>
        <taxon>Agaricomycotina</taxon>
        <taxon>Agaricomycetes</taxon>
        <taxon>Agaricomycetidae</taxon>
        <taxon>Agaricales</taxon>
        <taxon>Tricholomatineae</taxon>
        <taxon>Lyophyllaceae</taxon>
        <taxon>Lyophyllum</taxon>
    </lineage>
</organism>
<evidence type="ECO:0000256" key="2">
    <source>
        <dbReference type="ARBA" id="ARBA00022574"/>
    </source>
</evidence>
<dbReference type="GO" id="GO:0048188">
    <property type="term" value="C:Set1C/COMPASS complex"/>
    <property type="evidence" value="ECO:0007669"/>
    <property type="project" value="InterPro"/>
</dbReference>
<keyword evidence="8" id="KW-1185">Reference proteome</keyword>
<dbReference type="SUPFAM" id="SSF50978">
    <property type="entry name" value="WD40 repeat-like"/>
    <property type="match status" value="1"/>
</dbReference>
<evidence type="ECO:0000313" key="7">
    <source>
        <dbReference type="EMBL" id="GLB33391.1"/>
    </source>
</evidence>
<sequence>MNESLISPFNITHPTAVQTSLFANALFARFDPSGRYIGVGGTSGTAAIWDLETRARIRWLEGHVKAVTSLDWSSNSRWVLTSSKDWNVIKWDLASKCDPIQRHSTIRFDGPVVSASFHPRNSNIILALLSTGEAFVADLRKDHRSRVELCEVQDDGDNDGRLRSMMTVARFDPSGKHIFVGTSSGSILVFNSRTKTMVARHKISGAGTMKGFDFAKSGRRLVTNSSDRTLRQFNLPVYGPPNPDGEFIDEELEPTHRFNDPINKTAWYGMSYSPDGEWLAGGAADPASHKIYIWDISNDGQFASALDGGREPLVHIHWHPSKSSIASTTNHGNILIWHCPNPERWGAFAGGFEEVDENVEYEEKEDEFDIEDEEEIYKRKMKEEDEEVDIDTIPGATSRRKAQLDRMDIEDEDFAWADHDADDREEFRMKIIMLDDDSEM</sequence>
<dbReference type="InterPro" id="IPR015943">
    <property type="entry name" value="WD40/YVTN_repeat-like_dom_sf"/>
</dbReference>
<feature type="region of interest" description="Disordered" evidence="6">
    <location>
        <begin position="381"/>
        <end position="403"/>
    </location>
</feature>
<evidence type="ECO:0000256" key="4">
    <source>
        <dbReference type="ARBA" id="ARBA00023242"/>
    </source>
</evidence>
<name>A0A9P3PDE0_LYOSH</name>
<dbReference type="AlphaFoldDB" id="A0A9P3PDE0"/>
<protein>
    <submittedName>
        <fullName evidence="7">WD40 repeat-like protein</fullName>
    </submittedName>
</protein>
<dbReference type="InterPro" id="IPR037850">
    <property type="entry name" value="RBBP5/Swd1"/>
</dbReference>
<keyword evidence="3" id="KW-0677">Repeat</keyword>
<dbReference type="InterPro" id="IPR001680">
    <property type="entry name" value="WD40_rpt"/>
</dbReference>
<evidence type="ECO:0000256" key="1">
    <source>
        <dbReference type="ARBA" id="ARBA00004123"/>
    </source>
</evidence>